<evidence type="ECO:0000313" key="2">
    <source>
        <dbReference type="EMBL" id="EIE98077.1"/>
    </source>
</evidence>
<feature type="transmembrane region" description="Helical" evidence="1">
    <location>
        <begin position="144"/>
        <end position="161"/>
    </location>
</feature>
<dbReference type="eggNOG" id="ENOG5033VQ4">
    <property type="taxonomic scope" value="Bacteria"/>
</dbReference>
<protein>
    <submittedName>
        <fullName evidence="2">Uncharacterized protein</fullName>
    </submittedName>
</protein>
<accession>I1CZF3</accession>
<feature type="transmembrane region" description="Helical" evidence="1">
    <location>
        <begin position="207"/>
        <end position="227"/>
    </location>
</feature>
<dbReference type="EMBL" id="CM001484">
    <property type="protein sequence ID" value="EIE98077.1"/>
    <property type="molecule type" value="Genomic_DNA"/>
</dbReference>
<feature type="transmembrane region" description="Helical" evidence="1">
    <location>
        <begin position="83"/>
        <end position="105"/>
    </location>
</feature>
<dbReference type="STRING" id="928724.SacglDRAFT_01144"/>
<dbReference type="Proteomes" id="UP000005087">
    <property type="component" value="Chromosome"/>
</dbReference>
<dbReference type="HOGENOM" id="CLU_083812_0_0_11"/>
<dbReference type="RefSeq" id="WP_005462463.1">
    <property type="nucleotide sequence ID" value="NZ_CM001484.1"/>
</dbReference>
<organism evidence="2 3">
    <name type="scientific">Saccharomonospora glauca K62</name>
    <dbReference type="NCBI Taxonomy" id="928724"/>
    <lineage>
        <taxon>Bacteria</taxon>
        <taxon>Bacillati</taxon>
        <taxon>Actinomycetota</taxon>
        <taxon>Actinomycetes</taxon>
        <taxon>Pseudonocardiales</taxon>
        <taxon>Pseudonocardiaceae</taxon>
        <taxon>Saccharomonospora</taxon>
    </lineage>
</organism>
<proteinExistence type="predicted"/>
<feature type="transmembrane region" description="Helical" evidence="1">
    <location>
        <begin position="53"/>
        <end position="71"/>
    </location>
</feature>
<keyword evidence="3" id="KW-1185">Reference proteome</keyword>
<sequence>MALAAGLFTVLAVAASSAGWWVLAALPLAGVLAWAAGAPSVPRGRAGAVLTTARQWCLLVLCATVPAAYLVPGATSVSAVNVGYAVVALAVPLVASVADALGASLPERMPRWAVAVGLGLAAAFAAVCVAIAPATPTWTSAEPPSAFGPLVAVVLVLPLFSDLRAARLVAGVMTSSVVLAAALHQVGPIRFGLSPTSLRDVLVAADASALVTMLVVIAVVVGGLGALRYVGRLRKTGERITGRTGWSGLAVGAVAAACVAAAVLGPVLAAQLAGVVTLADVAHRLVRRDRGERTSGRHPGGEEEHQE</sequence>
<feature type="transmembrane region" description="Helical" evidence="1">
    <location>
        <begin position="112"/>
        <end position="132"/>
    </location>
</feature>
<dbReference type="AlphaFoldDB" id="I1CZF3"/>
<feature type="transmembrane region" description="Helical" evidence="1">
    <location>
        <begin position="24"/>
        <end position="41"/>
    </location>
</feature>
<keyword evidence="1" id="KW-1133">Transmembrane helix</keyword>
<keyword evidence="1" id="KW-0812">Transmembrane</keyword>
<reference evidence="3" key="2">
    <citation type="submission" date="2012-01" db="EMBL/GenBank/DDBJ databases">
        <title>Noncontiguous Finished sequence of chromosome of Saccharomonospora glauca K62.</title>
        <authorList>
            <consortium name="US DOE Joint Genome Institute"/>
            <person name="Lucas S."/>
            <person name="Han J."/>
            <person name="Lapidus A."/>
            <person name="Cheng J.-F."/>
            <person name="Goodwin L."/>
            <person name="Pitluck S."/>
            <person name="Peters L."/>
            <person name="Mikhailova N."/>
            <person name="Held B."/>
            <person name="Detter J.C."/>
            <person name="Han C."/>
            <person name="Tapia R."/>
            <person name="Land M."/>
            <person name="Hauser L."/>
            <person name="Kyrpides N."/>
            <person name="Ivanova N."/>
            <person name="Pagani I."/>
            <person name="Brambilla E.-M."/>
            <person name="Klenk H.-P."/>
            <person name="Woyke T."/>
        </authorList>
    </citation>
    <scope>NUCLEOTIDE SEQUENCE [LARGE SCALE GENOMIC DNA]</scope>
    <source>
        <strain evidence="3">K62</strain>
    </source>
</reference>
<evidence type="ECO:0000313" key="3">
    <source>
        <dbReference type="Proteomes" id="UP000005087"/>
    </source>
</evidence>
<feature type="transmembrane region" description="Helical" evidence="1">
    <location>
        <begin position="168"/>
        <end position="187"/>
    </location>
</feature>
<name>I1CZF3_9PSEU</name>
<reference evidence="2 3" key="1">
    <citation type="submission" date="2011-09" db="EMBL/GenBank/DDBJ databases">
        <authorList>
            <consortium name="US DOE Joint Genome Institute (JGI-PGF)"/>
            <person name="Lucas S."/>
            <person name="Han J."/>
            <person name="Lapidus A."/>
            <person name="Cheng J.-F."/>
            <person name="Goodwin L."/>
            <person name="Pitluck S."/>
            <person name="Peters L."/>
            <person name="Land M.L."/>
            <person name="Hauser L."/>
            <person name="Brambilla E."/>
            <person name="Klenk H.-P."/>
            <person name="Woyke T.J."/>
        </authorList>
    </citation>
    <scope>NUCLEOTIDE SEQUENCE [LARGE SCALE GENOMIC DNA]</scope>
    <source>
        <strain evidence="2 3">K62</strain>
    </source>
</reference>
<evidence type="ECO:0000256" key="1">
    <source>
        <dbReference type="SAM" id="Phobius"/>
    </source>
</evidence>
<gene>
    <name evidence="2" type="ORF">SacglDRAFT_01144</name>
</gene>
<dbReference type="OrthoDB" id="3556847at2"/>
<feature type="transmembrane region" description="Helical" evidence="1">
    <location>
        <begin position="248"/>
        <end position="269"/>
    </location>
</feature>
<keyword evidence="1" id="KW-0472">Membrane</keyword>